<dbReference type="SUPFAM" id="SSF51055">
    <property type="entry name" value="Carbohydrate binding domain"/>
    <property type="match status" value="1"/>
</dbReference>
<dbReference type="AlphaFoldDB" id="M0CGA9"/>
<dbReference type="CDD" id="cd12215">
    <property type="entry name" value="ChiC_BD"/>
    <property type="match status" value="1"/>
</dbReference>
<dbReference type="InterPro" id="IPR013320">
    <property type="entry name" value="ConA-like_dom_sf"/>
</dbReference>
<dbReference type="InterPro" id="IPR003610">
    <property type="entry name" value="CBM5/12"/>
</dbReference>
<evidence type="ECO:0000259" key="4">
    <source>
        <dbReference type="SMART" id="SM00495"/>
    </source>
</evidence>
<comment type="caution">
    <text evidence="5">The sequence shown here is derived from an EMBL/GenBank/DDBJ whole genome shotgun (WGS) entry which is preliminary data.</text>
</comment>
<dbReference type="Gene3D" id="2.60.120.180">
    <property type="match status" value="1"/>
</dbReference>
<dbReference type="GO" id="GO:0030246">
    <property type="term" value="F:carbohydrate binding"/>
    <property type="evidence" value="ECO:0007669"/>
    <property type="project" value="InterPro"/>
</dbReference>
<comment type="similarity">
    <text evidence="1">Belongs to the glycosyl hydrolase 12 (cellulase H) family.</text>
</comment>
<dbReference type="GO" id="GO:0008810">
    <property type="term" value="F:cellulase activity"/>
    <property type="evidence" value="ECO:0007669"/>
    <property type="project" value="InterPro"/>
</dbReference>
<keyword evidence="6" id="KW-1185">Reference proteome</keyword>
<evidence type="ECO:0000313" key="5">
    <source>
        <dbReference type="EMBL" id="ELZ21663.1"/>
    </source>
</evidence>
<proteinExistence type="inferred from homology"/>
<dbReference type="InterPro" id="IPR002594">
    <property type="entry name" value="GH12"/>
</dbReference>
<feature type="compositionally biased region" description="Basic and acidic residues" evidence="3">
    <location>
        <begin position="1"/>
        <end position="13"/>
    </location>
</feature>
<dbReference type="SUPFAM" id="SSF49899">
    <property type="entry name" value="Concanavalin A-like lectins/glucanases"/>
    <property type="match status" value="1"/>
</dbReference>
<name>M0CGA9_9EURY</name>
<dbReference type="RefSeq" id="WP_008893321.1">
    <property type="nucleotide sequence ID" value="NZ_AOIS01000018.1"/>
</dbReference>
<dbReference type="eggNOG" id="arCOG03858">
    <property type="taxonomic scope" value="Archaea"/>
</dbReference>
<dbReference type="InterPro" id="IPR013319">
    <property type="entry name" value="GH11/12"/>
</dbReference>
<dbReference type="SMART" id="SM00495">
    <property type="entry name" value="ChtBD3"/>
    <property type="match status" value="1"/>
</dbReference>
<dbReference type="InterPro" id="IPR006311">
    <property type="entry name" value="TAT_signal"/>
</dbReference>
<evidence type="ECO:0000256" key="1">
    <source>
        <dbReference type="ARBA" id="ARBA00005519"/>
    </source>
</evidence>
<organism evidence="5 6">
    <name type="scientific">Haloterrigena salina JCM 13891</name>
    <dbReference type="NCBI Taxonomy" id="1227488"/>
    <lineage>
        <taxon>Archaea</taxon>
        <taxon>Methanobacteriati</taxon>
        <taxon>Methanobacteriota</taxon>
        <taxon>Stenosarchaea group</taxon>
        <taxon>Halobacteria</taxon>
        <taxon>Halobacteriales</taxon>
        <taxon>Natrialbaceae</taxon>
        <taxon>Haloterrigena</taxon>
    </lineage>
</organism>
<dbReference type="PROSITE" id="PS51318">
    <property type="entry name" value="TAT"/>
    <property type="match status" value="1"/>
</dbReference>
<dbReference type="OrthoDB" id="101378at2157"/>
<dbReference type="GO" id="GO:0005576">
    <property type="term" value="C:extracellular region"/>
    <property type="evidence" value="ECO:0007669"/>
    <property type="project" value="InterPro"/>
</dbReference>
<dbReference type="GO" id="GO:0000272">
    <property type="term" value="P:polysaccharide catabolic process"/>
    <property type="evidence" value="ECO:0007669"/>
    <property type="project" value="InterPro"/>
</dbReference>
<dbReference type="Proteomes" id="UP000011657">
    <property type="component" value="Unassembled WGS sequence"/>
</dbReference>
<accession>M0CGA9</accession>
<dbReference type="Pfam" id="PF02839">
    <property type="entry name" value="CBM_5_12"/>
    <property type="match status" value="1"/>
</dbReference>
<feature type="domain" description="Chitin-binding type-3" evidence="4">
    <location>
        <begin position="324"/>
        <end position="368"/>
    </location>
</feature>
<protein>
    <recommendedName>
        <fullName evidence="4">Chitin-binding type-3 domain-containing protein</fullName>
    </recommendedName>
</protein>
<feature type="region of interest" description="Disordered" evidence="3">
    <location>
        <begin position="1"/>
        <end position="20"/>
    </location>
</feature>
<gene>
    <name evidence="5" type="ORF">C477_04954</name>
</gene>
<sequence>MTREIDETDETNRNIETTGARIPVRNSRRRFLQLGAGALAATTLGASSVAAQDAVTEACGSSDTLDVGGGDFLLINNEWGADVDMCIWAADDGTYGYEWATRTAGGDPNYPEVLLGTKPWGTESGVDAFPVPRGDVDELELTFDVDVAIDGENWNLAEEWWLMDGEPNPDGPHTHEIMLVLDWGDEHSHGDPVAPGAIEDAHGNVIDHWISYDSGGTDADFHIFRLADPTTSGTVDLTAIMSYVETEIGGVSDDLLLSGIEVGNEYWSGTSGDVTFNTLDVAINGRTYSSGDGSTVDDGDGGDGDNGDGDGSDGDNGDGGDRDVPAWTPDEIYTAGDRVSHDGVVWEAQWWTRGQEPRDEAWYVWQRVE</sequence>
<evidence type="ECO:0000256" key="2">
    <source>
        <dbReference type="ARBA" id="ARBA00022801"/>
    </source>
</evidence>
<dbReference type="Gene3D" id="2.10.10.20">
    <property type="entry name" value="Carbohydrate-binding module superfamily 5/12"/>
    <property type="match status" value="1"/>
</dbReference>
<evidence type="ECO:0000313" key="6">
    <source>
        <dbReference type="Proteomes" id="UP000011657"/>
    </source>
</evidence>
<feature type="compositionally biased region" description="Acidic residues" evidence="3">
    <location>
        <begin position="295"/>
        <end position="318"/>
    </location>
</feature>
<reference evidence="5 6" key="1">
    <citation type="journal article" date="2014" name="PLoS Genet.">
        <title>Phylogenetically driven sequencing of extremely halophilic archaea reveals strategies for static and dynamic osmo-response.</title>
        <authorList>
            <person name="Becker E.A."/>
            <person name="Seitzer P.M."/>
            <person name="Tritt A."/>
            <person name="Larsen D."/>
            <person name="Krusor M."/>
            <person name="Yao A.I."/>
            <person name="Wu D."/>
            <person name="Madern D."/>
            <person name="Eisen J.A."/>
            <person name="Darling A.E."/>
            <person name="Facciotti M.T."/>
        </authorList>
    </citation>
    <scope>NUCLEOTIDE SEQUENCE [LARGE SCALE GENOMIC DNA]</scope>
    <source>
        <strain evidence="5 6">JCM 13891</strain>
    </source>
</reference>
<feature type="region of interest" description="Disordered" evidence="3">
    <location>
        <begin position="287"/>
        <end position="334"/>
    </location>
</feature>
<dbReference type="InterPro" id="IPR036573">
    <property type="entry name" value="CBM_sf_5/12"/>
</dbReference>
<keyword evidence="2" id="KW-0378">Hydrolase</keyword>
<dbReference type="eggNOG" id="arCOG07581">
    <property type="taxonomic scope" value="Archaea"/>
</dbReference>
<evidence type="ECO:0000256" key="3">
    <source>
        <dbReference type="SAM" id="MobiDB-lite"/>
    </source>
</evidence>
<dbReference type="PATRIC" id="fig|1227488.3.peg.977"/>
<dbReference type="EMBL" id="AOIS01000018">
    <property type="protein sequence ID" value="ELZ21663.1"/>
    <property type="molecule type" value="Genomic_DNA"/>
</dbReference>
<dbReference type="Pfam" id="PF01670">
    <property type="entry name" value="Glyco_hydro_12"/>
    <property type="match status" value="1"/>
</dbReference>
<dbReference type="STRING" id="1227488.C477_04954"/>